<dbReference type="OrthoDB" id="9812429at2"/>
<organism evidence="1 2">
    <name type="scientific">Catonella morbi ATCC 51271</name>
    <dbReference type="NCBI Taxonomy" id="592026"/>
    <lineage>
        <taxon>Bacteria</taxon>
        <taxon>Bacillati</taxon>
        <taxon>Bacillota</taxon>
        <taxon>Clostridia</taxon>
        <taxon>Lachnospirales</taxon>
        <taxon>Lachnospiraceae</taxon>
        <taxon>Catonella</taxon>
    </lineage>
</organism>
<evidence type="ECO:0000313" key="1">
    <source>
        <dbReference type="EMBL" id="ESL01471.1"/>
    </source>
</evidence>
<dbReference type="AlphaFoldDB" id="V2Y178"/>
<dbReference type="RefSeq" id="WP_023356181.1">
    <property type="nucleotide sequence ID" value="NZ_KI535373.1"/>
</dbReference>
<sequence length="186" mass="21476">MKKYFALFLSFLIILSFTVTIFADSNENSRSLETEFSHEIYKLADKHSTVIGDLKEFTPFEVNRHKIRLYTETLITADKAMELYPDAYNMCVEGAAEYNLPTSIDDREFQEFAKIYAGMNENGSEEFIAQCMEFARFLDYYENSDINKQILSLAGSKDESSAYELEDIMPYYGDSTAPADEFDFKD</sequence>
<evidence type="ECO:0000313" key="2">
    <source>
        <dbReference type="Proteomes" id="UP000018227"/>
    </source>
</evidence>
<dbReference type="HOGENOM" id="CLU_1451993_0_0_9"/>
<dbReference type="EMBL" id="ACIL03000026">
    <property type="protein sequence ID" value="ESL01471.1"/>
    <property type="molecule type" value="Genomic_DNA"/>
</dbReference>
<name>V2Y178_9FIRM</name>
<proteinExistence type="predicted"/>
<comment type="caution">
    <text evidence="1">The sequence shown here is derived from an EMBL/GenBank/DDBJ whole genome shotgun (WGS) entry which is preliminary data.</text>
</comment>
<gene>
    <name evidence="1" type="ORF">GCWU0000282_003345</name>
</gene>
<accession>V2Y178</accession>
<protein>
    <submittedName>
        <fullName evidence="1">Uncharacterized protein</fullName>
    </submittedName>
</protein>
<reference evidence="1 2" key="1">
    <citation type="submission" date="2013-06" db="EMBL/GenBank/DDBJ databases">
        <authorList>
            <person name="Weinstock G."/>
            <person name="Sodergren E."/>
            <person name="Clifton S."/>
            <person name="Fulton L."/>
            <person name="Fulton B."/>
            <person name="Courtney L."/>
            <person name="Fronick C."/>
            <person name="Harrison M."/>
            <person name="Strong C."/>
            <person name="Farmer C."/>
            <person name="Delahaunty K."/>
            <person name="Markovic C."/>
            <person name="Hall O."/>
            <person name="Minx P."/>
            <person name="Tomlinson C."/>
            <person name="Mitreva M."/>
            <person name="Nelson J."/>
            <person name="Hou S."/>
            <person name="Wollam A."/>
            <person name="Pepin K.H."/>
            <person name="Johnson M."/>
            <person name="Bhonagiri V."/>
            <person name="Nash W.E."/>
            <person name="Warren W."/>
            <person name="Chinwalla A."/>
            <person name="Mardis E.R."/>
            <person name="Wilson R.K."/>
        </authorList>
    </citation>
    <scope>NUCLEOTIDE SEQUENCE [LARGE SCALE GENOMIC DNA]</scope>
    <source>
        <strain evidence="1 2">ATCC 51271</strain>
    </source>
</reference>
<dbReference type="Proteomes" id="UP000018227">
    <property type="component" value="Unassembled WGS sequence"/>
</dbReference>
<keyword evidence="2" id="KW-1185">Reference proteome</keyword>